<evidence type="ECO:0000256" key="8">
    <source>
        <dbReference type="ARBA" id="ARBA00022989"/>
    </source>
</evidence>
<feature type="region of interest" description="Disordered" evidence="10">
    <location>
        <begin position="64"/>
        <end position="123"/>
    </location>
</feature>
<evidence type="ECO:0000313" key="14">
    <source>
        <dbReference type="Proteomes" id="UP000471082"/>
    </source>
</evidence>
<accession>A0A6L9XAT7</accession>
<gene>
    <name evidence="13" type="ORF">G3W61_12745</name>
</gene>
<evidence type="ECO:0000256" key="3">
    <source>
        <dbReference type="ARBA" id="ARBA00022448"/>
    </source>
</evidence>
<dbReference type="Gene3D" id="3.30.1150.10">
    <property type="match status" value="1"/>
</dbReference>
<reference evidence="13 14" key="1">
    <citation type="submission" date="2019-11" db="EMBL/GenBank/DDBJ databases">
        <title>Genome-resolved metagenomics to study the prevalence of co-infection and intraspecific heterogeneity among plant pathogen metapopulations.</title>
        <authorList>
            <person name="Newberry E."/>
            <person name="Bhandari R."/>
            <person name="Kemble J."/>
            <person name="Sikora E."/>
            <person name="Potnis N."/>
        </authorList>
    </citation>
    <scope>NUCLEOTIDE SEQUENCE [LARGE SCALE GENOMIC DNA]</scope>
    <source>
        <strain evidence="13">Xp_Tom_Tuscaloosa_18b</strain>
    </source>
</reference>
<dbReference type="EMBL" id="JAAGYU010000053">
    <property type="protein sequence ID" value="NEL77107.1"/>
    <property type="molecule type" value="Genomic_DNA"/>
</dbReference>
<dbReference type="GO" id="GO:0031992">
    <property type="term" value="F:energy transducer activity"/>
    <property type="evidence" value="ECO:0007669"/>
    <property type="project" value="TreeGrafter"/>
</dbReference>
<dbReference type="SUPFAM" id="SSF74653">
    <property type="entry name" value="TolA/TonB C-terminal domain"/>
    <property type="match status" value="1"/>
</dbReference>
<dbReference type="Pfam" id="PF03544">
    <property type="entry name" value="TonB_C"/>
    <property type="match status" value="1"/>
</dbReference>
<comment type="similarity">
    <text evidence="2">Belongs to the TonB family.</text>
</comment>
<keyword evidence="3" id="KW-0813">Transport</keyword>
<dbReference type="GO" id="GO:0015031">
    <property type="term" value="P:protein transport"/>
    <property type="evidence" value="ECO:0007669"/>
    <property type="project" value="UniProtKB-KW"/>
</dbReference>
<evidence type="ECO:0000256" key="11">
    <source>
        <dbReference type="SAM" id="Phobius"/>
    </source>
</evidence>
<keyword evidence="5" id="KW-0997">Cell inner membrane</keyword>
<protein>
    <submittedName>
        <fullName evidence="13">Energy transducer TonB</fullName>
    </submittedName>
</protein>
<dbReference type="PANTHER" id="PTHR33446">
    <property type="entry name" value="PROTEIN TONB-RELATED"/>
    <property type="match status" value="1"/>
</dbReference>
<feature type="domain" description="TonB C-terminal" evidence="12">
    <location>
        <begin position="162"/>
        <end position="258"/>
    </location>
</feature>
<keyword evidence="6 11" id="KW-0812">Transmembrane</keyword>
<dbReference type="InterPro" id="IPR037682">
    <property type="entry name" value="TonB_C"/>
</dbReference>
<keyword evidence="9 11" id="KW-0472">Membrane</keyword>
<evidence type="ECO:0000256" key="7">
    <source>
        <dbReference type="ARBA" id="ARBA00022927"/>
    </source>
</evidence>
<dbReference type="RefSeq" id="WP_046935188.1">
    <property type="nucleotide sequence ID" value="NZ_JAKHFX010000008.1"/>
</dbReference>
<evidence type="ECO:0000256" key="5">
    <source>
        <dbReference type="ARBA" id="ARBA00022519"/>
    </source>
</evidence>
<evidence type="ECO:0000256" key="2">
    <source>
        <dbReference type="ARBA" id="ARBA00006555"/>
    </source>
</evidence>
<feature type="transmembrane region" description="Helical" evidence="11">
    <location>
        <begin position="18"/>
        <end position="37"/>
    </location>
</feature>
<evidence type="ECO:0000256" key="1">
    <source>
        <dbReference type="ARBA" id="ARBA00004383"/>
    </source>
</evidence>
<name>A0A6L9XAT7_XANPE</name>
<dbReference type="InterPro" id="IPR051045">
    <property type="entry name" value="TonB-dependent_transducer"/>
</dbReference>
<keyword evidence="4" id="KW-1003">Cell membrane</keyword>
<sequence length="272" mass="29425">MKSPAPFSNDFGVRPTRILAIAIVLIVHAGFALILLAPISSPPAVKDAGGGREEGLRMTFIAQTPRQTPAPPPPISAAPAQPKQRKPPAEVMPAEANPSPPTSTSLAQVESLPRPNESYDDGRLPFMTAEPIEVEEDEGTVPHIYGQADELPAEFMEAVDVLPIEMAEYRKVSQPNYLREARDAGEQGIVIVRVLVDELGYPKGLKVMRSTAGQLLTAEALRAISTWQFKPAMRNGNAVKGALLVPIYFFLDGMPPSLKQWRSMGGSQRPDA</sequence>
<dbReference type="GO" id="GO:0098797">
    <property type="term" value="C:plasma membrane protein complex"/>
    <property type="evidence" value="ECO:0007669"/>
    <property type="project" value="TreeGrafter"/>
</dbReference>
<evidence type="ECO:0000256" key="6">
    <source>
        <dbReference type="ARBA" id="ARBA00022692"/>
    </source>
</evidence>
<dbReference type="Proteomes" id="UP000471082">
    <property type="component" value="Unassembled WGS sequence"/>
</dbReference>
<evidence type="ECO:0000256" key="4">
    <source>
        <dbReference type="ARBA" id="ARBA00022475"/>
    </source>
</evidence>
<evidence type="ECO:0000256" key="10">
    <source>
        <dbReference type="SAM" id="MobiDB-lite"/>
    </source>
</evidence>
<dbReference type="AlphaFoldDB" id="A0A6L9XAT7"/>
<organism evidence="13 14">
    <name type="scientific">Xanthomonas perforans</name>
    <dbReference type="NCBI Taxonomy" id="442694"/>
    <lineage>
        <taxon>Bacteria</taxon>
        <taxon>Pseudomonadati</taxon>
        <taxon>Pseudomonadota</taxon>
        <taxon>Gammaproteobacteria</taxon>
        <taxon>Lysobacterales</taxon>
        <taxon>Lysobacteraceae</taxon>
        <taxon>Xanthomonas</taxon>
    </lineage>
</organism>
<dbReference type="PROSITE" id="PS52015">
    <property type="entry name" value="TONB_CTD"/>
    <property type="match status" value="1"/>
</dbReference>
<evidence type="ECO:0000259" key="12">
    <source>
        <dbReference type="PROSITE" id="PS52015"/>
    </source>
</evidence>
<evidence type="ECO:0000313" key="13">
    <source>
        <dbReference type="EMBL" id="NEL77107.1"/>
    </source>
</evidence>
<evidence type="ECO:0000256" key="9">
    <source>
        <dbReference type="ARBA" id="ARBA00023136"/>
    </source>
</evidence>
<comment type="subcellular location">
    <subcellularLocation>
        <location evidence="1">Cell inner membrane</location>
        <topology evidence="1">Single-pass membrane protein</topology>
        <orientation evidence="1">Periplasmic side</orientation>
    </subcellularLocation>
</comment>
<keyword evidence="8 11" id="KW-1133">Transmembrane helix</keyword>
<dbReference type="GO" id="GO:0055085">
    <property type="term" value="P:transmembrane transport"/>
    <property type="evidence" value="ECO:0007669"/>
    <property type="project" value="InterPro"/>
</dbReference>
<dbReference type="InterPro" id="IPR006260">
    <property type="entry name" value="TonB/TolA_C"/>
</dbReference>
<dbReference type="NCBIfam" id="TIGR01352">
    <property type="entry name" value="tonB_Cterm"/>
    <property type="match status" value="1"/>
</dbReference>
<proteinExistence type="inferred from homology"/>
<keyword evidence="7" id="KW-0653">Protein transport</keyword>
<dbReference type="PANTHER" id="PTHR33446:SF2">
    <property type="entry name" value="PROTEIN TONB"/>
    <property type="match status" value="1"/>
</dbReference>
<comment type="caution">
    <text evidence="13">The sequence shown here is derived from an EMBL/GenBank/DDBJ whole genome shotgun (WGS) entry which is preliminary data.</text>
</comment>